<dbReference type="GO" id="GO:1902554">
    <property type="term" value="C:serine/threonine protein kinase complex"/>
    <property type="evidence" value="ECO:0007669"/>
    <property type="project" value="TreeGrafter"/>
</dbReference>
<evidence type="ECO:0000256" key="5">
    <source>
        <dbReference type="SAM" id="MobiDB-lite"/>
    </source>
</evidence>
<evidence type="ECO:0000259" key="6">
    <source>
        <dbReference type="PROSITE" id="PS50011"/>
    </source>
</evidence>
<feature type="region of interest" description="Disordered" evidence="5">
    <location>
        <begin position="1"/>
        <end position="51"/>
    </location>
</feature>
<dbReference type="InterPro" id="IPR017441">
    <property type="entry name" value="Protein_kinase_ATP_BS"/>
</dbReference>
<dbReference type="AlphaFoldDB" id="A0A0L0T625"/>
<evidence type="ECO:0000256" key="4">
    <source>
        <dbReference type="PROSITE-ProRule" id="PRU10141"/>
    </source>
</evidence>
<dbReference type="STRING" id="578462.A0A0L0T625"/>
<feature type="compositionally biased region" description="Low complexity" evidence="5">
    <location>
        <begin position="33"/>
        <end position="45"/>
    </location>
</feature>
<proteinExistence type="inferred from homology"/>
<dbReference type="OMA" id="ANIQERM"/>
<dbReference type="Gene3D" id="1.10.510.10">
    <property type="entry name" value="Transferase(Phosphotransferase) domain 1"/>
    <property type="match status" value="1"/>
</dbReference>
<dbReference type="EMBL" id="GG745364">
    <property type="protein sequence ID" value="KNE70212.1"/>
    <property type="molecule type" value="Genomic_DNA"/>
</dbReference>
<reference evidence="7 8" key="1">
    <citation type="submission" date="2009-11" db="EMBL/GenBank/DDBJ databases">
        <title>Annotation of Allomyces macrogynus ATCC 38327.</title>
        <authorList>
            <consortium name="The Broad Institute Genome Sequencing Platform"/>
            <person name="Russ C."/>
            <person name="Cuomo C."/>
            <person name="Burger G."/>
            <person name="Gray M.W."/>
            <person name="Holland P.W.H."/>
            <person name="King N."/>
            <person name="Lang F.B.F."/>
            <person name="Roger A.J."/>
            <person name="Ruiz-Trillo I."/>
            <person name="Young S.K."/>
            <person name="Zeng Q."/>
            <person name="Gargeya S."/>
            <person name="Fitzgerald M."/>
            <person name="Haas B."/>
            <person name="Abouelleil A."/>
            <person name="Alvarado L."/>
            <person name="Arachchi H.M."/>
            <person name="Berlin A."/>
            <person name="Chapman S.B."/>
            <person name="Gearin G."/>
            <person name="Goldberg J."/>
            <person name="Griggs A."/>
            <person name="Gujja S."/>
            <person name="Hansen M."/>
            <person name="Heiman D."/>
            <person name="Howarth C."/>
            <person name="Larimer J."/>
            <person name="Lui A."/>
            <person name="MacDonald P.J.P."/>
            <person name="McCowen C."/>
            <person name="Montmayeur A."/>
            <person name="Murphy C."/>
            <person name="Neiman D."/>
            <person name="Pearson M."/>
            <person name="Priest M."/>
            <person name="Roberts A."/>
            <person name="Saif S."/>
            <person name="Shea T."/>
            <person name="Sisk P."/>
            <person name="Stolte C."/>
            <person name="Sykes S."/>
            <person name="Wortman J."/>
            <person name="Nusbaum C."/>
            <person name="Birren B."/>
        </authorList>
    </citation>
    <scope>NUCLEOTIDE SEQUENCE [LARGE SCALE GENOMIC DNA]</scope>
    <source>
        <strain evidence="7 8">ATCC 38327</strain>
    </source>
</reference>
<evidence type="ECO:0000256" key="2">
    <source>
        <dbReference type="ARBA" id="ARBA00022741"/>
    </source>
</evidence>
<keyword evidence="7" id="KW-0808">Transferase</keyword>
<dbReference type="GO" id="GO:0004672">
    <property type="term" value="F:protein kinase activity"/>
    <property type="evidence" value="ECO:0007669"/>
    <property type="project" value="InterPro"/>
</dbReference>
<dbReference type="Gene3D" id="3.30.200.20">
    <property type="entry name" value="Phosphorylase Kinase, domain 1"/>
    <property type="match status" value="1"/>
</dbReference>
<dbReference type="InterPro" id="IPR000719">
    <property type="entry name" value="Prot_kinase_dom"/>
</dbReference>
<dbReference type="PANTHER" id="PTHR48014:SF21">
    <property type="entry name" value="SERINE_THREONINE-PROTEIN KINASE FRAY2"/>
    <property type="match status" value="1"/>
</dbReference>
<keyword evidence="8" id="KW-1185">Reference proteome</keyword>
<name>A0A0L0T625_ALLM3</name>
<sequence length="675" mass="71739">MLSSSPPLASSALSPAAAPRPWQNLLQAKRTNPSRSRAARSMSPPAFRPPLFMGSDVAAPASAVPSPVLAPSLAGAGSFMVDDPLTIEDDDGPGGALRASLPAAAAAATPQKKFTLARLLKRRPSGGTLALDSGLDASASSFSTSPRSSISSRGPAAKLRALVPSLRNNSNTTMAPAAPMETTKSSSSSSSSSSSVPGANDPLPPPPPSVPAGKERNRLGSFSLPTRRARRASFHGMYAAHAAAVAAEQAGAVPWPKPGSEGEVYSNELDDYEILDTIGYGASAHVVLATYRATEARVALKVVDLDRFERCQIEELRKEIQVMSLCRHPHLVPVYRSFVAADNHLYLVMPLRTAGSINAVMKHAFPKGLPEVAIATVLRQVLLGVQYLHQHGLIHRDLKGANLMLDRETGLVQLGDFGVSSSLCEGVHRKTRRSFVGSLLWMAPEVMEQSGAGGDTVGTGGVGYNTKADIYSLGITVLEMAYGRAPYAEYPPLKVCLLVLNNPPPTLNRQATHFKYSRSLKDLVDACLMRSPALRPSADRLLQMAFLKRARKPEFLVNALDLMGMPVLTARRPEIDPLGNNRIDATVSSMWDFDPLPPAAAEDVDLDGSSDSADGDVSPGVRVHWCDEPVLPVASVEEEVSLGGGSPPPEAVAPRRHPPERVPSLPWVDMFSASA</sequence>
<feature type="compositionally biased region" description="Low complexity" evidence="5">
    <location>
        <begin position="130"/>
        <end position="157"/>
    </location>
</feature>
<feature type="compositionally biased region" description="Low complexity" evidence="5">
    <location>
        <begin position="172"/>
        <end position="201"/>
    </location>
</feature>
<accession>A0A0L0T625</accession>
<dbReference type="GO" id="GO:0006611">
    <property type="term" value="P:protein export from nucleus"/>
    <property type="evidence" value="ECO:0007669"/>
    <property type="project" value="TreeGrafter"/>
</dbReference>
<dbReference type="PROSITE" id="PS00108">
    <property type="entry name" value="PROTEIN_KINASE_ST"/>
    <property type="match status" value="1"/>
</dbReference>
<feature type="binding site" evidence="4">
    <location>
        <position position="301"/>
    </location>
    <ligand>
        <name>ATP</name>
        <dbReference type="ChEBI" id="CHEBI:30616"/>
    </ligand>
</feature>
<feature type="region of interest" description="Disordered" evidence="5">
    <location>
        <begin position="130"/>
        <end position="224"/>
    </location>
</feature>
<dbReference type="VEuPathDB" id="FungiDB:AMAG_15181"/>
<keyword evidence="3 4" id="KW-0067">ATP-binding</keyword>
<dbReference type="SUPFAM" id="SSF56112">
    <property type="entry name" value="Protein kinase-like (PK-like)"/>
    <property type="match status" value="1"/>
</dbReference>
<evidence type="ECO:0000313" key="8">
    <source>
        <dbReference type="Proteomes" id="UP000054350"/>
    </source>
</evidence>
<feature type="domain" description="Protein kinase" evidence="6">
    <location>
        <begin position="272"/>
        <end position="547"/>
    </location>
</feature>
<dbReference type="GO" id="GO:0043539">
    <property type="term" value="F:protein serine/threonine kinase activator activity"/>
    <property type="evidence" value="ECO:0007669"/>
    <property type="project" value="InterPro"/>
</dbReference>
<dbReference type="Pfam" id="PF00069">
    <property type="entry name" value="Pkinase"/>
    <property type="match status" value="1"/>
</dbReference>
<keyword evidence="2 4" id="KW-0547">Nucleotide-binding</keyword>
<dbReference type="InterPro" id="IPR011009">
    <property type="entry name" value="Kinase-like_dom_sf"/>
</dbReference>
<evidence type="ECO:0000313" key="7">
    <source>
        <dbReference type="EMBL" id="KNE70212.1"/>
    </source>
</evidence>
<feature type="region of interest" description="Disordered" evidence="5">
    <location>
        <begin position="598"/>
        <end position="617"/>
    </location>
</feature>
<dbReference type="PROSITE" id="PS00107">
    <property type="entry name" value="PROTEIN_KINASE_ATP"/>
    <property type="match status" value="1"/>
</dbReference>
<dbReference type="OrthoDB" id="248923at2759"/>
<dbReference type="PANTHER" id="PTHR48014">
    <property type="entry name" value="SERINE/THREONINE-PROTEIN KINASE FRAY2"/>
    <property type="match status" value="1"/>
</dbReference>
<evidence type="ECO:0000256" key="3">
    <source>
        <dbReference type="ARBA" id="ARBA00022840"/>
    </source>
</evidence>
<dbReference type="GO" id="GO:0005524">
    <property type="term" value="F:ATP binding"/>
    <property type="evidence" value="ECO:0007669"/>
    <property type="project" value="UniProtKB-UniRule"/>
</dbReference>
<evidence type="ECO:0000256" key="1">
    <source>
        <dbReference type="ARBA" id="ARBA00008874"/>
    </source>
</evidence>
<feature type="compositionally biased region" description="Low complexity" evidence="5">
    <location>
        <begin position="1"/>
        <end position="19"/>
    </location>
</feature>
<dbReference type="PROSITE" id="PS50011">
    <property type="entry name" value="PROTEIN_KINASE_DOM"/>
    <property type="match status" value="1"/>
</dbReference>
<dbReference type="InterPro" id="IPR047173">
    <property type="entry name" value="STRAD_A/B-like"/>
</dbReference>
<dbReference type="InterPro" id="IPR008271">
    <property type="entry name" value="Ser/Thr_kinase_AS"/>
</dbReference>
<dbReference type="Proteomes" id="UP000054350">
    <property type="component" value="Unassembled WGS sequence"/>
</dbReference>
<dbReference type="SMART" id="SM00220">
    <property type="entry name" value="S_TKc"/>
    <property type="match status" value="1"/>
</dbReference>
<feature type="region of interest" description="Disordered" evidence="5">
    <location>
        <begin position="637"/>
        <end position="675"/>
    </location>
</feature>
<protein>
    <submittedName>
        <fullName evidence="7">STE/STE20/FRAY protein kinase</fullName>
    </submittedName>
</protein>
<keyword evidence="7" id="KW-0418">Kinase</keyword>
<dbReference type="eggNOG" id="KOG0582">
    <property type="taxonomic scope" value="Eukaryota"/>
</dbReference>
<comment type="similarity">
    <text evidence="1">Belongs to the protein kinase superfamily. STE Ser/Thr protein kinase family. STE20 subfamily.</text>
</comment>
<reference evidence="8" key="2">
    <citation type="submission" date="2009-11" db="EMBL/GenBank/DDBJ databases">
        <title>The Genome Sequence of Allomyces macrogynus strain ATCC 38327.</title>
        <authorList>
            <consortium name="The Broad Institute Genome Sequencing Platform"/>
            <person name="Russ C."/>
            <person name="Cuomo C."/>
            <person name="Shea T."/>
            <person name="Young S.K."/>
            <person name="Zeng Q."/>
            <person name="Koehrsen M."/>
            <person name="Haas B."/>
            <person name="Borodovsky M."/>
            <person name="Guigo R."/>
            <person name="Alvarado L."/>
            <person name="Berlin A."/>
            <person name="Borenstein D."/>
            <person name="Chen Z."/>
            <person name="Engels R."/>
            <person name="Freedman E."/>
            <person name="Gellesch M."/>
            <person name="Goldberg J."/>
            <person name="Griggs A."/>
            <person name="Gujja S."/>
            <person name="Heiman D."/>
            <person name="Hepburn T."/>
            <person name="Howarth C."/>
            <person name="Jen D."/>
            <person name="Larson L."/>
            <person name="Lewis B."/>
            <person name="Mehta T."/>
            <person name="Park D."/>
            <person name="Pearson M."/>
            <person name="Roberts A."/>
            <person name="Saif S."/>
            <person name="Shenoy N."/>
            <person name="Sisk P."/>
            <person name="Stolte C."/>
            <person name="Sykes S."/>
            <person name="Walk T."/>
            <person name="White J."/>
            <person name="Yandava C."/>
            <person name="Burger G."/>
            <person name="Gray M.W."/>
            <person name="Holland P.W.H."/>
            <person name="King N."/>
            <person name="Lang F.B.F."/>
            <person name="Roger A.J."/>
            <person name="Ruiz-Trillo I."/>
            <person name="Lander E."/>
            <person name="Nusbaum C."/>
        </authorList>
    </citation>
    <scope>NUCLEOTIDE SEQUENCE [LARGE SCALE GENOMIC DNA]</scope>
    <source>
        <strain evidence="8">ATCC 38327</strain>
    </source>
</reference>
<organism evidence="7 8">
    <name type="scientific">Allomyces macrogynus (strain ATCC 38327)</name>
    <name type="common">Allomyces javanicus var. macrogynus</name>
    <dbReference type="NCBI Taxonomy" id="578462"/>
    <lineage>
        <taxon>Eukaryota</taxon>
        <taxon>Fungi</taxon>
        <taxon>Fungi incertae sedis</taxon>
        <taxon>Blastocladiomycota</taxon>
        <taxon>Blastocladiomycetes</taxon>
        <taxon>Blastocladiales</taxon>
        <taxon>Blastocladiaceae</taxon>
        <taxon>Allomyces</taxon>
    </lineage>
</organism>
<gene>
    <name evidence="7" type="ORF">AMAG_15181</name>
</gene>